<evidence type="ECO:0000256" key="6">
    <source>
        <dbReference type="ARBA" id="ARBA00022679"/>
    </source>
</evidence>
<evidence type="ECO:0000313" key="16">
    <source>
        <dbReference type="EMBL" id="KAK2109025.1"/>
    </source>
</evidence>
<evidence type="ECO:0000256" key="1">
    <source>
        <dbReference type="ARBA" id="ARBA00004323"/>
    </source>
</evidence>
<evidence type="ECO:0000256" key="3">
    <source>
        <dbReference type="ARBA" id="ARBA00007477"/>
    </source>
</evidence>
<proteinExistence type="inferred from homology"/>
<evidence type="ECO:0000313" key="17">
    <source>
        <dbReference type="Proteomes" id="UP001266305"/>
    </source>
</evidence>
<dbReference type="PANTHER" id="PTHR15075">
    <property type="entry name" value="ALPHA-MANNOSIDE BETA-1,6-N-ACETYLGLUCOSAMINYLTRANSFERASE"/>
    <property type="match status" value="1"/>
</dbReference>
<evidence type="ECO:0000256" key="14">
    <source>
        <dbReference type="SAM" id="MobiDB-lite"/>
    </source>
</evidence>
<keyword evidence="7" id="KW-0812">Transmembrane</keyword>
<evidence type="ECO:0000256" key="12">
    <source>
        <dbReference type="ARBA" id="ARBA00023180"/>
    </source>
</evidence>
<keyword evidence="6" id="KW-0808">Transferase</keyword>
<organism evidence="16 17">
    <name type="scientific">Saguinus oedipus</name>
    <name type="common">Cotton-top tamarin</name>
    <name type="synonym">Oedipomidas oedipus</name>
    <dbReference type="NCBI Taxonomy" id="9490"/>
    <lineage>
        <taxon>Eukaryota</taxon>
        <taxon>Metazoa</taxon>
        <taxon>Chordata</taxon>
        <taxon>Craniata</taxon>
        <taxon>Vertebrata</taxon>
        <taxon>Euteleostomi</taxon>
        <taxon>Mammalia</taxon>
        <taxon>Eutheria</taxon>
        <taxon>Euarchontoglires</taxon>
        <taxon>Primates</taxon>
        <taxon>Haplorrhini</taxon>
        <taxon>Platyrrhini</taxon>
        <taxon>Cebidae</taxon>
        <taxon>Callitrichinae</taxon>
        <taxon>Saguinus</taxon>
    </lineage>
</organism>
<feature type="region of interest" description="Disordered" evidence="14">
    <location>
        <begin position="1"/>
        <end position="44"/>
    </location>
</feature>
<protein>
    <recommendedName>
        <fullName evidence="4">alpha-1,6-mannosyl-glycoprotein 6-beta-N-acetylglucosaminyltransferase</fullName>
        <ecNumber evidence="4">2.4.1.155</ecNumber>
    </recommendedName>
</protein>
<comment type="catalytic activity">
    <reaction evidence="13">
        <text>N(4)-{beta-D-GlcNAc-(1-&gt;2)-[beta-D-GlcNAc-(1-&gt;4)]-alpha-D-Man-(1-&gt;3)-[beta-D-GlcNAc-(1-&gt;2)-alpha-D-Man-(1-&gt;6)]-beta-D-Man-(1-&gt;4)-beta-D-GlcNAc-(1-&gt;4)-beta-D-GlcNAc}-L-asparaginyl-[protein] + UDP-N-acetyl-alpha-D-glucosamine = N(4)-{beta-D-GlcNAc-(1-&gt;2)-[beta-D-GlcNAc-(1-&gt;4)]-alpha-D-Man-(1-&gt;3)-[beta-D-GlcNAc-(1-&gt;2)-[beta-D-GlcNAc-(1-&gt;6)]-alpha-D-Man-(1-&gt;6)]-beta-D-Man-(1-&gt;4)-beta-D-GlcNAc-(1-&gt;4)-beta-D-GlcNAc}-L-asparaginyl-[protein] + UDP + H(+)</text>
        <dbReference type="Rhea" id="RHEA:16921"/>
        <dbReference type="Rhea" id="RHEA-COMP:14374"/>
        <dbReference type="Rhea" id="RHEA-COMP:14377"/>
        <dbReference type="ChEBI" id="CHEBI:15378"/>
        <dbReference type="ChEBI" id="CHEBI:57705"/>
        <dbReference type="ChEBI" id="CHEBI:58223"/>
        <dbReference type="ChEBI" id="CHEBI:139507"/>
        <dbReference type="ChEBI" id="CHEBI:139510"/>
        <dbReference type="EC" id="2.4.1.155"/>
    </reaction>
</comment>
<dbReference type="Proteomes" id="UP001266305">
    <property type="component" value="Unassembled WGS sequence"/>
</dbReference>
<evidence type="ECO:0000256" key="7">
    <source>
        <dbReference type="ARBA" id="ARBA00022692"/>
    </source>
</evidence>
<keyword evidence="8" id="KW-0735">Signal-anchor</keyword>
<dbReference type="InterPro" id="IPR052105">
    <property type="entry name" value="MGAT5_Glycosyltransferase"/>
</dbReference>
<dbReference type="EC" id="2.4.1.155" evidence="4"/>
<keyword evidence="9" id="KW-1133">Transmembrane helix</keyword>
<keyword evidence="12" id="KW-0325">Glycoprotein</keyword>
<dbReference type="InterPro" id="IPR026116">
    <property type="entry name" value="GT18_cat"/>
</dbReference>
<keyword evidence="11" id="KW-0472">Membrane</keyword>
<sequence length="140" mass="15554">METSEYPWPPKQWSQPRKQSHQAPQPDTTQLLGEDGRGARAQGSGERAWIQAFSAHPEASVHLLLTELTIAVAEGYEVTCQSSELAKDILVPSFDPKNKHCVFQGDLLLFSCAGAHPRHRRVCPCRDFIKGQVALCKDCL</sequence>
<comment type="subcellular location">
    <subcellularLocation>
        <location evidence="1">Golgi apparatus membrane</location>
        <topology evidence="1">Single-pass type II membrane protein</topology>
    </subcellularLocation>
</comment>
<accession>A0ABQ9VI37</accession>
<comment type="pathway">
    <text evidence="2">Protein modification; protein glycosylation.</text>
</comment>
<dbReference type="Pfam" id="PF15024">
    <property type="entry name" value="Glyco_transf_18"/>
    <property type="match status" value="1"/>
</dbReference>
<gene>
    <name evidence="16" type="ORF">P7K49_014190</name>
</gene>
<name>A0ABQ9VI37_SAGOE</name>
<comment type="similarity">
    <text evidence="3">Belongs to the glycosyltransferase 18 family.</text>
</comment>
<comment type="caution">
    <text evidence="16">The sequence shown here is derived from an EMBL/GenBank/DDBJ whole genome shotgun (WGS) entry which is preliminary data.</text>
</comment>
<dbReference type="EMBL" id="JASSZA010000006">
    <property type="protein sequence ID" value="KAK2109025.1"/>
    <property type="molecule type" value="Genomic_DNA"/>
</dbReference>
<evidence type="ECO:0000256" key="8">
    <source>
        <dbReference type="ARBA" id="ARBA00022968"/>
    </source>
</evidence>
<dbReference type="PANTHER" id="PTHR15075:SF5">
    <property type="entry name" value="ALPHA-1,6-MANNOSYLGLYCOPROTEIN 6-BETA-N-ACETYLGLUCOSAMINYLTRANSFERASE A"/>
    <property type="match status" value="1"/>
</dbReference>
<evidence type="ECO:0000256" key="4">
    <source>
        <dbReference type="ARBA" id="ARBA00012671"/>
    </source>
</evidence>
<feature type="compositionally biased region" description="Polar residues" evidence="14">
    <location>
        <begin position="12"/>
        <end position="31"/>
    </location>
</feature>
<evidence type="ECO:0000256" key="13">
    <source>
        <dbReference type="ARBA" id="ARBA00048243"/>
    </source>
</evidence>
<evidence type="ECO:0000256" key="9">
    <source>
        <dbReference type="ARBA" id="ARBA00022989"/>
    </source>
</evidence>
<keyword evidence="5" id="KW-0328">Glycosyltransferase</keyword>
<evidence type="ECO:0000259" key="15">
    <source>
        <dbReference type="Pfam" id="PF15024"/>
    </source>
</evidence>
<reference evidence="16 17" key="1">
    <citation type="submission" date="2023-05" db="EMBL/GenBank/DDBJ databases">
        <title>B98-5 Cell Line De Novo Hybrid Assembly: An Optical Mapping Approach.</title>
        <authorList>
            <person name="Kananen K."/>
            <person name="Auerbach J.A."/>
            <person name="Kautto E."/>
            <person name="Blachly J.S."/>
        </authorList>
    </citation>
    <scope>NUCLEOTIDE SEQUENCE [LARGE SCALE GENOMIC DNA]</scope>
    <source>
        <strain evidence="16">B95-8</strain>
        <tissue evidence="16">Cell line</tissue>
    </source>
</reference>
<evidence type="ECO:0000256" key="2">
    <source>
        <dbReference type="ARBA" id="ARBA00004922"/>
    </source>
</evidence>
<feature type="domain" description="Glycosyltransferase family 18 catalytic" evidence="15">
    <location>
        <begin position="75"/>
        <end position="125"/>
    </location>
</feature>
<keyword evidence="10" id="KW-0333">Golgi apparatus</keyword>
<evidence type="ECO:0000256" key="5">
    <source>
        <dbReference type="ARBA" id="ARBA00022676"/>
    </source>
</evidence>
<keyword evidence="17" id="KW-1185">Reference proteome</keyword>
<evidence type="ECO:0000256" key="10">
    <source>
        <dbReference type="ARBA" id="ARBA00023034"/>
    </source>
</evidence>
<evidence type="ECO:0000256" key="11">
    <source>
        <dbReference type="ARBA" id="ARBA00023136"/>
    </source>
</evidence>